<feature type="domain" description="Calcineurin-like phosphoesterase" evidence="1">
    <location>
        <begin position="13"/>
        <end position="245"/>
    </location>
</feature>
<dbReference type="Pfam" id="PF00149">
    <property type="entry name" value="Metallophos"/>
    <property type="match status" value="1"/>
</dbReference>
<dbReference type="SUPFAM" id="SSF56300">
    <property type="entry name" value="Metallo-dependent phosphatases"/>
    <property type="match status" value="1"/>
</dbReference>
<dbReference type="CDD" id="cd00838">
    <property type="entry name" value="MPP_superfamily"/>
    <property type="match status" value="1"/>
</dbReference>
<protein>
    <submittedName>
        <fullName evidence="2">Metallophosphoesterase</fullName>
    </submittedName>
</protein>
<evidence type="ECO:0000313" key="3">
    <source>
        <dbReference type="Proteomes" id="UP000467240"/>
    </source>
</evidence>
<dbReference type="InterPro" id="IPR052963">
    <property type="entry name" value="Pantetheine_PDE"/>
</dbReference>
<evidence type="ECO:0000259" key="1">
    <source>
        <dbReference type="Pfam" id="PF00149"/>
    </source>
</evidence>
<dbReference type="Gene3D" id="3.60.21.10">
    <property type="match status" value="1"/>
</dbReference>
<dbReference type="AlphaFoldDB" id="A0A7J5BU74"/>
<gene>
    <name evidence="2" type="ORF">F8O01_08040</name>
</gene>
<comment type="caution">
    <text evidence="2">The sequence shown here is derived from an EMBL/GenBank/DDBJ whole genome shotgun (WGS) entry which is preliminary data.</text>
</comment>
<keyword evidence="3" id="KW-1185">Reference proteome</keyword>
<dbReference type="OrthoDB" id="9013891at2"/>
<dbReference type="InterPro" id="IPR029052">
    <property type="entry name" value="Metallo-depent_PP-like"/>
</dbReference>
<dbReference type="Proteomes" id="UP000467240">
    <property type="component" value="Unassembled WGS sequence"/>
</dbReference>
<dbReference type="PANTHER" id="PTHR36492:SF2">
    <property type="entry name" value="[ACYL-CARRIER-PROTEIN] PHOSPHODIESTERASE PPTH"/>
    <property type="match status" value="1"/>
</dbReference>
<reference evidence="2 3" key="1">
    <citation type="submission" date="2019-09" db="EMBL/GenBank/DDBJ databases">
        <title>Phylogeny of genus Pseudoclavibacter and closely related genus.</title>
        <authorList>
            <person name="Li Y."/>
        </authorList>
    </citation>
    <scope>NUCLEOTIDE SEQUENCE [LARGE SCALE GENOMIC DNA]</scope>
    <source>
        <strain evidence="2 3">DSM 23821</strain>
    </source>
</reference>
<dbReference type="GO" id="GO:0016787">
    <property type="term" value="F:hydrolase activity"/>
    <property type="evidence" value="ECO:0007669"/>
    <property type="project" value="InterPro"/>
</dbReference>
<evidence type="ECO:0000313" key="2">
    <source>
        <dbReference type="EMBL" id="KAB1657896.1"/>
    </source>
</evidence>
<proteinExistence type="predicted"/>
<accession>A0A7J5BU74</accession>
<sequence length="292" mass="32482">MSTHQADHGPGLYAISDLHAGFDGNLDAIDRLRPRTDGDWLVVAGDVADRFGTIVDTLDRLRDRFARVVWTPGNHDLWTPPGDPVQARGAERYGALVDALRRHDVTTPDDDWPVWTSGAGPVTIVPLHLLFDYSFRDTTGLSRREAVAEARRSGVMSSDEVYLHPDPFESRDAWSRALVDAARRRLDALPDGVRTVLVNHYPLERGPLARIRRAQIGMWAGTTATAGWAVRYRAEAVVYGHLHIPVTDVIEGVPHHEVSLGYPRERGHEWSRPRRALRLLEPGGADIVVTPS</sequence>
<dbReference type="EMBL" id="WBJZ01000008">
    <property type="protein sequence ID" value="KAB1657896.1"/>
    <property type="molecule type" value="Genomic_DNA"/>
</dbReference>
<dbReference type="InterPro" id="IPR004843">
    <property type="entry name" value="Calcineurin-like_PHP"/>
</dbReference>
<name>A0A7J5BU74_9MICO</name>
<organism evidence="2 3">
    <name type="scientific">Pseudoclavibacter chungangensis</name>
    <dbReference type="NCBI Taxonomy" id="587635"/>
    <lineage>
        <taxon>Bacteria</taxon>
        <taxon>Bacillati</taxon>
        <taxon>Actinomycetota</taxon>
        <taxon>Actinomycetes</taxon>
        <taxon>Micrococcales</taxon>
        <taxon>Microbacteriaceae</taxon>
        <taxon>Pseudoclavibacter</taxon>
    </lineage>
</organism>
<dbReference type="PANTHER" id="PTHR36492">
    <property type="match status" value="1"/>
</dbReference>